<protein>
    <submittedName>
        <fullName evidence="1">Uncharacterized protein</fullName>
    </submittedName>
</protein>
<evidence type="ECO:0000313" key="2">
    <source>
        <dbReference type="Proteomes" id="UP000625316"/>
    </source>
</evidence>
<sequence>MNQNTARITQSDDGRNFAGFEVASSKNRKLFLLQQMFKIFADKKIDSTPNFANVSPNYGIIHPPEKDLPVEISVLTDTK</sequence>
<reference evidence="1" key="1">
    <citation type="submission" date="2020-10" db="EMBL/GenBank/DDBJ databases">
        <authorList>
            <person name="Castelo-Branco R."/>
            <person name="Eusebio N."/>
            <person name="Adriana R."/>
            <person name="Vieira A."/>
            <person name="Brugerolle De Fraissinette N."/>
            <person name="Rezende De Castro R."/>
            <person name="Schneider M.P."/>
            <person name="Vasconcelos V."/>
            <person name="Leao P.N."/>
        </authorList>
    </citation>
    <scope>NUCLEOTIDE SEQUENCE</scope>
    <source>
        <strain evidence="1">LEGE 11480</strain>
    </source>
</reference>
<organism evidence="1 2">
    <name type="scientific">Romeriopsis navalis LEGE 11480</name>
    <dbReference type="NCBI Taxonomy" id="2777977"/>
    <lineage>
        <taxon>Bacteria</taxon>
        <taxon>Bacillati</taxon>
        <taxon>Cyanobacteriota</taxon>
        <taxon>Cyanophyceae</taxon>
        <taxon>Leptolyngbyales</taxon>
        <taxon>Leptolyngbyaceae</taxon>
        <taxon>Romeriopsis</taxon>
        <taxon>Romeriopsis navalis</taxon>
    </lineage>
</organism>
<name>A0A928VMY6_9CYAN</name>
<accession>A0A928VMY6</accession>
<dbReference type="RefSeq" id="WP_264325412.1">
    <property type="nucleotide sequence ID" value="NZ_JADEXQ010000039.1"/>
</dbReference>
<evidence type="ECO:0000313" key="1">
    <source>
        <dbReference type="EMBL" id="MBE9030582.1"/>
    </source>
</evidence>
<gene>
    <name evidence="1" type="ORF">IQ266_12660</name>
</gene>
<dbReference type="AlphaFoldDB" id="A0A928VMY6"/>
<proteinExistence type="predicted"/>
<comment type="caution">
    <text evidence="1">The sequence shown here is derived from an EMBL/GenBank/DDBJ whole genome shotgun (WGS) entry which is preliminary data.</text>
</comment>
<dbReference type="Proteomes" id="UP000625316">
    <property type="component" value="Unassembled WGS sequence"/>
</dbReference>
<dbReference type="EMBL" id="JADEXQ010000039">
    <property type="protein sequence ID" value="MBE9030582.1"/>
    <property type="molecule type" value="Genomic_DNA"/>
</dbReference>
<keyword evidence="2" id="KW-1185">Reference proteome</keyword>